<accession>G4YE62</accession>
<keyword evidence="2" id="KW-1185">Reference proteome</keyword>
<gene>
    <name evidence="1" type="ORF">PHYSODRAFT_403238</name>
</gene>
<dbReference type="InParanoid" id="G4YE62"/>
<evidence type="ECO:0000313" key="2">
    <source>
        <dbReference type="Proteomes" id="UP000002640"/>
    </source>
</evidence>
<dbReference type="AlphaFoldDB" id="G4YE62"/>
<dbReference type="GeneID" id="20651336"/>
<dbReference type="KEGG" id="psoj:PHYSODRAFT_403238"/>
<proteinExistence type="predicted"/>
<protein>
    <submittedName>
        <fullName evidence="1">Uncharacterized protein</fullName>
    </submittedName>
</protein>
<evidence type="ECO:0000313" key="1">
    <source>
        <dbReference type="EMBL" id="EGZ29643.1"/>
    </source>
</evidence>
<dbReference type="RefSeq" id="XP_009516918.1">
    <property type="nucleotide sequence ID" value="XM_009518623.1"/>
</dbReference>
<name>G4YE62_PHYSP</name>
<sequence length="146" mass="16768">ILLDRYIDVPSRYGLVPGEAQVKNRKSTLMKRRAGGWEIKNVAGLLEWTSVHLCTTSGEFFLRGSSSASNAPFDWQHDFAVFDSMDKDLKHGPLNEDGILGVTDGTYRLHFDGWTLMDFGTYTTHYEKKRYSKTFAPWAYMFVRTE</sequence>
<dbReference type="Proteomes" id="UP000002640">
    <property type="component" value="Unassembled WGS sequence"/>
</dbReference>
<feature type="non-terminal residue" evidence="1">
    <location>
        <position position="146"/>
    </location>
</feature>
<feature type="non-terminal residue" evidence="1">
    <location>
        <position position="1"/>
    </location>
</feature>
<dbReference type="EMBL" id="JH159151">
    <property type="protein sequence ID" value="EGZ29643.1"/>
    <property type="molecule type" value="Genomic_DNA"/>
</dbReference>
<reference evidence="1 2" key="1">
    <citation type="journal article" date="2006" name="Science">
        <title>Phytophthora genome sequences uncover evolutionary origins and mechanisms of pathogenesis.</title>
        <authorList>
            <person name="Tyler B.M."/>
            <person name="Tripathy S."/>
            <person name="Zhang X."/>
            <person name="Dehal P."/>
            <person name="Jiang R.H."/>
            <person name="Aerts A."/>
            <person name="Arredondo F.D."/>
            <person name="Baxter L."/>
            <person name="Bensasson D."/>
            <person name="Beynon J.L."/>
            <person name="Chapman J."/>
            <person name="Damasceno C.M."/>
            <person name="Dorrance A.E."/>
            <person name="Dou D."/>
            <person name="Dickerman A.W."/>
            <person name="Dubchak I.L."/>
            <person name="Garbelotto M."/>
            <person name="Gijzen M."/>
            <person name="Gordon S.G."/>
            <person name="Govers F."/>
            <person name="Grunwald N.J."/>
            <person name="Huang W."/>
            <person name="Ivors K.L."/>
            <person name="Jones R.W."/>
            <person name="Kamoun S."/>
            <person name="Krampis K."/>
            <person name="Lamour K.H."/>
            <person name="Lee M.K."/>
            <person name="McDonald W.H."/>
            <person name="Medina M."/>
            <person name="Meijer H.J."/>
            <person name="Nordberg E.K."/>
            <person name="Maclean D.J."/>
            <person name="Ospina-Giraldo M.D."/>
            <person name="Morris P.F."/>
            <person name="Phuntumart V."/>
            <person name="Putnam N.H."/>
            <person name="Rash S."/>
            <person name="Rose J.K."/>
            <person name="Sakihama Y."/>
            <person name="Salamov A.A."/>
            <person name="Savidor A."/>
            <person name="Scheuring C.F."/>
            <person name="Smith B.M."/>
            <person name="Sobral B.W."/>
            <person name="Terry A."/>
            <person name="Torto-Alalibo T.A."/>
            <person name="Win J."/>
            <person name="Xu Z."/>
            <person name="Zhang H."/>
            <person name="Grigoriev I.V."/>
            <person name="Rokhsar D.S."/>
            <person name="Boore J.L."/>
        </authorList>
    </citation>
    <scope>NUCLEOTIDE SEQUENCE [LARGE SCALE GENOMIC DNA]</scope>
    <source>
        <strain evidence="1 2">P6497</strain>
    </source>
</reference>
<organism evidence="1 2">
    <name type="scientific">Phytophthora sojae (strain P6497)</name>
    <name type="common">Soybean stem and root rot agent</name>
    <name type="synonym">Phytophthora megasperma f. sp. glycines</name>
    <dbReference type="NCBI Taxonomy" id="1094619"/>
    <lineage>
        <taxon>Eukaryota</taxon>
        <taxon>Sar</taxon>
        <taxon>Stramenopiles</taxon>
        <taxon>Oomycota</taxon>
        <taxon>Peronosporomycetes</taxon>
        <taxon>Peronosporales</taxon>
        <taxon>Peronosporaceae</taxon>
        <taxon>Phytophthora</taxon>
    </lineage>
</organism>